<dbReference type="Proteomes" id="UP000788993">
    <property type="component" value="Unassembled WGS sequence"/>
</dbReference>
<comment type="caution">
    <text evidence="1">The sequence shown here is derived from an EMBL/GenBank/DDBJ whole genome shotgun (WGS) entry which is preliminary data.</text>
</comment>
<name>A0A9P8T4X7_9ASCO</name>
<keyword evidence="2" id="KW-1185">Reference proteome</keyword>
<gene>
    <name evidence="1" type="ORF">OGATHE_004147</name>
</gene>
<reference evidence="1" key="1">
    <citation type="journal article" date="2021" name="Open Biol.">
        <title>Shared evolutionary footprints suggest mitochondrial oxidative damage underlies multiple complex I losses in fungi.</title>
        <authorList>
            <person name="Schikora-Tamarit M.A."/>
            <person name="Marcet-Houben M."/>
            <person name="Nosek J."/>
            <person name="Gabaldon T."/>
        </authorList>
    </citation>
    <scope>NUCLEOTIDE SEQUENCE</scope>
    <source>
        <strain evidence="1">NCAIM Y.01608</strain>
    </source>
</reference>
<evidence type="ECO:0000313" key="1">
    <source>
        <dbReference type="EMBL" id="KAH3665331.1"/>
    </source>
</evidence>
<protein>
    <submittedName>
        <fullName evidence="1">Uncharacterized protein</fullName>
    </submittedName>
</protein>
<reference evidence="1" key="2">
    <citation type="submission" date="2021-01" db="EMBL/GenBank/DDBJ databases">
        <authorList>
            <person name="Schikora-Tamarit M.A."/>
        </authorList>
    </citation>
    <scope>NUCLEOTIDE SEQUENCE</scope>
    <source>
        <strain evidence="1">NCAIM Y.01608</strain>
    </source>
</reference>
<accession>A0A9P8T4X7</accession>
<evidence type="ECO:0000313" key="2">
    <source>
        <dbReference type="Proteomes" id="UP000788993"/>
    </source>
</evidence>
<dbReference type="EMBL" id="JAEUBD010001178">
    <property type="protein sequence ID" value="KAH3665331.1"/>
    <property type="molecule type" value="Genomic_DNA"/>
</dbReference>
<proteinExistence type="predicted"/>
<sequence>MPFKSKGSVFRGSSNPMSSVGVLVSAKYAKNECFVPLCSVLYLDRASTVCRRTSEESPGRAPVSRIFTSVFSTGFTELDLNNWNVSCSNLLVSVYCDFSNISTAAVLWSAGISTRSLK</sequence>
<dbReference type="AlphaFoldDB" id="A0A9P8T4X7"/>
<organism evidence="1 2">
    <name type="scientific">Ogataea polymorpha</name>
    <dbReference type="NCBI Taxonomy" id="460523"/>
    <lineage>
        <taxon>Eukaryota</taxon>
        <taxon>Fungi</taxon>
        <taxon>Dikarya</taxon>
        <taxon>Ascomycota</taxon>
        <taxon>Saccharomycotina</taxon>
        <taxon>Pichiomycetes</taxon>
        <taxon>Pichiales</taxon>
        <taxon>Pichiaceae</taxon>
        <taxon>Ogataea</taxon>
    </lineage>
</organism>